<keyword evidence="2" id="KW-1185">Reference proteome</keyword>
<protein>
    <recommendedName>
        <fullName evidence="3">Carboxypeptidase regulatory-like domain-containing protein</fullName>
    </recommendedName>
</protein>
<dbReference type="RefSeq" id="WP_145070058.1">
    <property type="nucleotide sequence ID" value="NZ_CP036287.1"/>
</dbReference>
<reference evidence="1 2" key="1">
    <citation type="submission" date="2019-02" db="EMBL/GenBank/DDBJ databases">
        <title>Deep-cultivation of Planctomycetes and their phenomic and genomic characterization uncovers novel biology.</title>
        <authorList>
            <person name="Wiegand S."/>
            <person name="Jogler M."/>
            <person name="Boedeker C."/>
            <person name="Pinto D."/>
            <person name="Vollmers J."/>
            <person name="Rivas-Marin E."/>
            <person name="Kohn T."/>
            <person name="Peeters S.H."/>
            <person name="Heuer A."/>
            <person name="Rast P."/>
            <person name="Oberbeckmann S."/>
            <person name="Bunk B."/>
            <person name="Jeske O."/>
            <person name="Meyerdierks A."/>
            <person name="Storesund J.E."/>
            <person name="Kallscheuer N."/>
            <person name="Luecker S."/>
            <person name="Lage O.M."/>
            <person name="Pohl T."/>
            <person name="Merkel B.J."/>
            <person name="Hornburger P."/>
            <person name="Mueller R.-W."/>
            <person name="Bruemmer F."/>
            <person name="Labrenz M."/>
            <person name="Spormann A.M."/>
            <person name="Op den Camp H."/>
            <person name="Overmann J."/>
            <person name="Amann R."/>
            <person name="Jetten M.S.M."/>
            <person name="Mascher T."/>
            <person name="Medema M.H."/>
            <person name="Devos D.P."/>
            <person name="Kaster A.-K."/>
            <person name="Ovreas L."/>
            <person name="Rohde M."/>
            <person name="Galperin M.Y."/>
            <person name="Jogler C."/>
        </authorList>
    </citation>
    <scope>NUCLEOTIDE SEQUENCE [LARGE SCALE GENOMIC DNA]</scope>
    <source>
        <strain evidence="1 2">Pla133</strain>
    </source>
</reference>
<dbReference type="AlphaFoldDB" id="A0A518BS67"/>
<evidence type="ECO:0000313" key="2">
    <source>
        <dbReference type="Proteomes" id="UP000316921"/>
    </source>
</evidence>
<sequence>MKSSHILLSILAGSLLFAALGIWMRAQATDFLGYGDGDTTGEAGLEQDVERSPGQAETRTLEPIAAPEARGRAGGEPSVSGTVVELRGRVVDSITGDGLTALIEVTGPGGRRAVLADRGTGDFELTVVDAGGRVTVSAPGYAAFDGEVAGGEARIDLGTILLAPEEHRSGRAVDDAGRPVAGADV</sequence>
<dbReference type="KEGG" id="pbap:Pla133_49320"/>
<evidence type="ECO:0008006" key="3">
    <source>
        <dbReference type="Google" id="ProtNLM"/>
    </source>
</evidence>
<gene>
    <name evidence="1" type="ORF">Pla133_49320</name>
</gene>
<accession>A0A518BS67</accession>
<name>A0A518BS67_9BACT</name>
<dbReference type="EMBL" id="CP036287">
    <property type="protein sequence ID" value="QDU69810.1"/>
    <property type="molecule type" value="Genomic_DNA"/>
</dbReference>
<evidence type="ECO:0000313" key="1">
    <source>
        <dbReference type="EMBL" id="QDU69810.1"/>
    </source>
</evidence>
<proteinExistence type="predicted"/>
<organism evidence="1 2">
    <name type="scientific">Engelhardtia mirabilis</name>
    <dbReference type="NCBI Taxonomy" id="2528011"/>
    <lineage>
        <taxon>Bacteria</taxon>
        <taxon>Pseudomonadati</taxon>
        <taxon>Planctomycetota</taxon>
        <taxon>Planctomycetia</taxon>
        <taxon>Planctomycetia incertae sedis</taxon>
        <taxon>Engelhardtia</taxon>
    </lineage>
</organism>
<dbReference type="Proteomes" id="UP000316921">
    <property type="component" value="Chromosome"/>
</dbReference>